<dbReference type="PANTHER" id="PTHR46113:SF1">
    <property type="entry name" value="PEPTIDASE M17 LEUCYL AMINOPEPTIDASE N-TERMINAL DOMAIN-CONTAINING PROTEIN"/>
    <property type="match status" value="1"/>
</dbReference>
<accession>A0A8J2RGF6</accession>
<name>A0A8J2RGF6_9CRUS</name>
<dbReference type="AlphaFoldDB" id="A0A8J2RGF6"/>
<gene>
    <name evidence="1" type="ORF">DGAL_LOCUS2820</name>
</gene>
<dbReference type="PANTHER" id="PTHR46113">
    <property type="entry name" value="SNAC DOMAIN-CONTAINING PROTEIN"/>
    <property type="match status" value="1"/>
</dbReference>
<dbReference type="OrthoDB" id="6629168at2759"/>
<keyword evidence="2" id="KW-1185">Reference proteome</keyword>
<evidence type="ECO:0000313" key="2">
    <source>
        <dbReference type="Proteomes" id="UP000789390"/>
    </source>
</evidence>
<protein>
    <submittedName>
        <fullName evidence="1">Uncharacterized protein</fullName>
    </submittedName>
</protein>
<sequence>MSERFQMSQNERTEVKRMSTFVAICHREAFLKSRLSSTAPALAIHYLLLMKLYDKEDNFIAQAAVKSILNPLFEKSPIPVGKPKFPTDMKNQSNVSDVLLSCIGPRSWLLFFLLKKDEELIDRIKAPVECWQHMVGYHKIDNFIMSLEVVNDCAERGVKLMTKFKNVSNNEEQQQYIMQFKGRAVDQMENAEIENIDKDYVLYLNDESFLSLNSANSLTLEKESFVNSEDSLPISDSMNVWYTEKAVA</sequence>
<dbReference type="Proteomes" id="UP000789390">
    <property type="component" value="Unassembled WGS sequence"/>
</dbReference>
<evidence type="ECO:0000313" key="1">
    <source>
        <dbReference type="EMBL" id="CAH0100560.1"/>
    </source>
</evidence>
<comment type="caution">
    <text evidence="1">The sequence shown here is derived from an EMBL/GenBank/DDBJ whole genome shotgun (WGS) entry which is preliminary data.</text>
</comment>
<proteinExistence type="predicted"/>
<dbReference type="EMBL" id="CAKKLH010000039">
    <property type="protein sequence ID" value="CAH0100560.1"/>
    <property type="molecule type" value="Genomic_DNA"/>
</dbReference>
<organism evidence="1 2">
    <name type="scientific">Daphnia galeata</name>
    <dbReference type="NCBI Taxonomy" id="27404"/>
    <lineage>
        <taxon>Eukaryota</taxon>
        <taxon>Metazoa</taxon>
        <taxon>Ecdysozoa</taxon>
        <taxon>Arthropoda</taxon>
        <taxon>Crustacea</taxon>
        <taxon>Branchiopoda</taxon>
        <taxon>Diplostraca</taxon>
        <taxon>Cladocera</taxon>
        <taxon>Anomopoda</taxon>
        <taxon>Daphniidae</taxon>
        <taxon>Daphnia</taxon>
    </lineage>
</organism>
<reference evidence="1" key="1">
    <citation type="submission" date="2021-11" db="EMBL/GenBank/DDBJ databases">
        <authorList>
            <person name="Schell T."/>
        </authorList>
    </citation>
    <scope>NUCLEOTIDE SEQUENCE</scope>
    <source>
        <strain evidence="1">M5</strain>
    </source>
</reference>